<evidence type="ECO:0000256" key="1">
    <source>
        <dbReference type="SAM" id="SignalP"/>
    </source>
</evidence>
<dbReference type="Pfam" id="PF07485">
    <property type="entry name" value="DUF1529"/>
    <property type="match status" value="1"/>
</dbReference>
<dbReference type="RefSeq" id="WP_328278937.1">
    <property type="nucleotide sequence ID" value="NZ_JARTLD010000036.1"/>
</dbReference>
<name>A0ABU6PUL4_9BACL</name>
<feature type="signal peptide" evidence="1">
    <location>
        <begin position="1"/>
        <end position="23"/>
    </location>
</feature>
<protein>
    <submittedName>
        <fullName evidence="2">DUF1259 domain-containing protein</fullName>
    </submittedName>
</protein>
<feature type="chain" id="PRO_5046041010" evidence="1">
    <location>
        <begin position="24"/>
        <end position="160"/>
    </location>
</feature>
<gene>
    <name evidence="2" type="ORF">P9847_14810</name>
</gene>
<accession>A0ABU6PUL4</accession>
<keyword evidence="3" id="KW-1185">Reference proteome</keyword>
<keyword evidence="1" id="KW-0732">Signal</keyword>
<evidence type="ECO:0000313" key="2">
    <source>
        <dbReference type="EMBL" id="MED5018576.1"/>
    </source>
</evidence>
<comment type="caution">
    <text evidence="2">The sequence shown here is derived from an EMBL/GenBank/DDBJ whole genome shotgun (WGS) entry which is preliminary data.</text>
</comment>
<dbReference type="InterPro" id="IPR011094">
    <property type="entry name" value="Uncharacterised_LppY/LpqO"/>
</dbReference>
<sequence length="160" mass="17311">MKKLVSFLMIFCLLLGPANLTRGAESPNCRQLENIFKTGVKQEDGICRLEFIRKNIPVSNLGIQLLPETIELAFGANFQQAGNQSVVIGEFALLVPEVNRVIDALRKGNIEVSAVHNHMIGENPQIIYLHFQGRGDTEALAATVKAAIGAASSAGTLKLN</sequence>
<dbReference type="EMBL" id="JARTLD010000036">
    <property type="protein sequence ID" value="MED5018576.1"/>
    <property type="molecule type" value="Genomic_DNA"/>
</dbReference>
<evidence type="ECO:0000313" key="3">
    <source>
        <dbReference type="Proteomes" id="UP001343257"/>
    </source>
</evidence>
<dbReference type="Proteomes" id="UP001343257">
    <property type="component" value="Unassembled WGS sequence"/>
</dbReference>
<organism evidence="2 3">
    <name type="scientific">Paenibacillus chibensis</name>
    <dbReference type="NCBI Taxonomy" id="59846"/>
    <lineage>
        <taxon>Bacteria</taxon>
        <taxon>Bacillati</taxon>
        <taxon>Bacillota</taxon>
        <taxon>Bacilli</taxon>
        <taxon>Bacillales</taxon>
        <taxon>Paenibacillaceae</taxon>
        <taxon>Paenibacillus</taxon>
    </lineage>
</organism>
<proteinExistence type="predicted"/>
<reference evidence="2 3" key="1">
    <citation type="submission" date="2023-03" db="EMBL/GenBank/DDBJ databases">
        <title>Bacillus Genome Sequencing.</title>
        <authorList>
            <person name="Dunlap C."/>
        </authorList>
    </citation>
    <scope>NUCLEOTIDE SEQUENCE [LARGE SCALE GENOMIC DNA]</scope>
    <source>
        <strain evidence="2 3">NRS-52</strain>
    </source>
</reference>